<keyword evidence="3" id="KW-0812">Transmembrane</keyword>
<dbReference type="CDD" id="cd00063">
    <property type="entry name" value="FN3"/>
    <property type="match status" value="1"/>
</dbReference>
<dbReference type="EMBL" id="GL349478">
    <property type="protein sequence ID" value="KNC53073.1"/>
    <property type="molecule type" value="Genomic_DNA"/>
</dbReference>
<dbReference type="SMART" id="SM00060">
    <property type="entry name" value="FN3"/>
    <property type="match status" value="1"/>
</dbReference>
<dbReference type="STRING" id="461836.A0A0L0DNV0"/>
<dbReference type="Pfam" id="PF00168">
    <property type="entry name" value="C2"/>
    <property type="match status" value="1"/>
</dbReference>
<keyword evidence="7" id="KW-1185">Reference proteome</keyword>
<dbReference type="AlphaFoldDB" id="A0A0L0DNV0"/>
<dbReference type="InterPro" id="IPR003961">
    <property type="entry name" value="FN3_dom"/>
</dbReference>
<evidence type="ECO:0000259" key="5">
    <source>
        <dbReference type="PROSITE" id="PS50853"/>
    </source>
</evidence>
<proteinExistence type="predicted"/>
<dbReference type="RefSeq" id="XP_013754748.1">
    <property type="nucleotide sequence ID" value="XM_013899294.1"/>
</dbReference>
<dbReference type="CDD" id="cd00030">
    <property type="entry name" value="C2"/>
    <property type="match status" value="1"/>
</dbReference>
<dbReference type="InterPro" id="IPR013783">
    <property type="entry name" value="Ig-like_fold"/>
</dbReference>
<keyword evidence="1" id="KW-0732">Signal</keyword>
<feature type="region of interest" description="Disordered" evidence="2">
    <location>
        <begin position="914"/>
        <end position="940"/>
    </location>
</feature>
<evidence type="ECO:0000313" key="7">
    <source>
        <dbReference type="Proteomes" id="UP000054408"/>
    </source>
</evidence>
<dbReference type="InterPro" id="IPR036116">
    <property type="entry name" value="FN3_sf"/>
</dbReference>
<name>A0A0L0DNV0_THETB</name>
<dbReference type="Gene3D" id="2.60.40.10">
    <property type="entry name" value="Immunoglobulins"/>
    <property type="match status" value="1"/>
</dbReference>
<reference evidence="6 7" key="1">
    <citation type="submission" date="2010-05" db="EMBL/GenBank/DDBJ databases">
        <title>The Genome Sequence of Thecamonas trahens ATCC 50062.</title>
        <authorList>
            <consortium name="The Broad Institute Genome Sequencing Platform"/>
            <person name="Russ C."/>
            <person name="Cuomo C."/>
            <person name="Shea T."/>
            <person name="Young S.K."/>
            <person name="Zeng Q."/>
            <person name="Koehrsen M."/>
            <person name="Haas B."/>
            <person name="Borodovsky M."/>
            <person name="Guigo R."/>
            <person name="Alvarado L."/>
            <person name="Berlin A."/>
            <person name="Bochicchio J."/>
            <person name="Borenstein D."/>
            <person name="Chapman S."/>
            <person name="Chen Z."/>
            <person name="Freedman E."/>
            <person name="Gellesch M."/>
            <person name="Goldberg J."/>
            <person name="Griggs A."/>
            <person name="Gujja S."/>
            <person name="Heilman E."/>
            <person name="Heiman D."/>
            <person name="Hepburn T."/>
            <person name="Howarth C."/>
            <person name="Jen D."/>
            <person name="Larson L."/>
            <person name="Mehta T."/>
            <person name="Park D."/>
            <person name="Pearson M."/>
            <person name="Roberts A."/>
            <person name="Saif S."/>
            <person name="Shenoy N."/>
            <person name="Sisk P."/>
            <person name="Stolte C."/>
            <person name="Sykes S."/>
            <person name="Thomson T."/>
            <person name="Walk T."/>
            <person name="White J."/>
            <person name="Yandava C."/>
            <person name="Burger G."/>
            <person name="Gray M.W."/>
            <person name="Holland P.W.H."/>
            <person name="King N."/>
            <person name="Lang F.B.F."/>
            <person name="Roger A.J."/>
            <person name="Ruiz-Trillo I."/>
            <person name="Lander E."/>
            <person name="Nusbaum C."/>
        </authorList>
    </citation>
    <scope>NUCLEOTIDE SEQUENCE [LARGE SCALE GENOMIC DNA]</scope>
    <source>
        <strain evidence="6 7">ATCC 50062</strain>
    </source>
</reference>
<dbReference type="SUPFAM" id="SSF49265">
    <property type="entry name" value="Fibronectin type III"/>
    <property type="match status" value="1"/>
</dbReference>
<dbReference type="GeneID" id="25567849"/>
<evidence type="ECO:0000256" key="1">
    <source>
        <dbReference type="ARBA" id="ARBA00022729"/>
    </source>
</evidence>
<feature type="domain" description="C2" evidence="4">
    <location>
        <begin position="620"/>
        <end position="748"/>
    </location>
</feature>
<dbReference type="Proteomes" id="UP000054408">
    <property type="component" value="Unassembled WGS sequence"/>
</dbReference>
<protein>
    <recommendedName>
        <fullName evidence="8">C2 domain-containing protein</fullName>
    </recommendedName>
</protein>
<dbReference type="SMART" id="SM00239">
    <property type="entry name" value="C2"/>
    <property type="match status" value="1"/>
</dbReference>
<dbReference type="Pfam" id="PF10342">
    <property type="entry name" value="Kre9_KNH"/>
    <property type="match status" value="1"/>
</dbReference>
<evidence type="ECO:0000259" key="4">
    <source>
        <dbReference type="PROSITE" id="PS50004"/>
    </source>
</evidence>
<dbReference type="Gene3D" id="2.60.40.150">
    <property type="entry name" value="C2 domain"/>
    <property type="match status" value="1"/>
</dbReference>
<organism evidence="6 7">
    <name type="scientific">Thecamonas trahens ATCC 50062</name>
    <dbReference type="NCBI Taxonomy" id="461836"/>
    <lineage>
        <taxon>Eukaryota</taxon>
        <taxon>Apusozoa</taxon>
        <taxon>Apusomonadida</taxon>
        <taxon>Apusomonadidae</taxon>
        <taxon>Thecamonas</taxon>
    </lineage>
</organism>
<evidence type="ECO:0000256" key="3">
    <source>
        <dbReference type="SAM" id="Phobius"/>
    </source>
</evidence>
<accession>A0A0L0DNV0</accession>
<dbReference type="PROSITE" id="PS50004">
    <property type="entry name" value="C2"/>
    <property type="match status" value="1"/>
</dbReference>
<dbReference type="PROSITE" id="PS50853">
    <property type="entry name" value="FN3"/>
    <property type="match status" value="1"/>
</dbReference>
<dbReference type="InterPro" id="IPR035892">
    <property type="entry name" value="C2_domain_sf"/>
</dbReference>
<gene>
    <name evidence="6" type="ORF">AMSG_09372</name>
</gene>
<keyword evidence="3" id="KW-1133">Transmembrane helix</keyword>
<sequence length="970" mass="103736">MPYARKRAAPFHGIDGLAAPPSRQETDAKGRIHAAHDVFHVDERGETRMAYSAVLRPRTIALDHAPAVHDIHCARSTRSGSDVLLVVSSAPEEVMAWPVGAPAVGGAHFSCGKPLMVRLAGSPSRLGSSGVVSWPVVASNLTDVFEHAHVVFHHEPAAAFEPPRHDSQSMLPRVALDKTFDVFNFNYDADDDIAAEFEVTAGPLTCYNCYAYMSAGVHMELTIANFWIESFEVKVFGEAAVNGDLAVENPSWTENMDEDHAFDIGGEIPGVAWIFVAAGVPMHIQPKYRLQGMAKAMGSITMRITAGLSAKASAEFGVRYRNNRWSLIMAPAWGLELRKPQYFFEQKDVTLKAYVMPSLTIMMWQTVGVGVVAKPYIGYELVDASGNAVNNDDANGRVVGSLIDIPDSPLARPNPVNYAPFKVTATTTSVTLGWLPPTLGARTSAPTRYALDRYKCGLWPLPCAVTTNPWVAVTDAIDPSAPSPLRPRYTMTGLEADQGYGVRLKAGSASGWGDYSPTVVVGTSDGSPSLDSVYFPLPGTSWATGDTVEVAWGASAMSPTATLRIELWEAVPRWPDERVVTLASGVSVASGAANVTLSYDLETKSNYYVMVVDESDSSNTADSGEFAIRFVSSPANGRFIVQVLSASGLPGGTGIDPYVKVAVADYGEKQTAYVSDSTAPTWNAALAFGREMPVDRAASRSVTLIVMDDDFGTDAEIGRTAPALDTSGTVAFRLQLLSSSSRSVRDTALVNAEPEGRGLAKVAPRADTCPGDVSYQLSFGVSVSARVAAVTIPDATPIIGGYELFPGGELGGAVAIPPTKFSCGVACSGCRQALVDAAAALGESSTPSAEALAELWVEPDQQRRPSKDAILAERRKKQLQQLIIVAVVVGVVMCGLCCCAAWCYYKRQRRDNESRHHSRRHEVEMAPKPPPVAAPAAAPAAPVHVDRDSHWWNPMGKVHMPWMSSSSSSA</sequence>
<feature type="domain" description="Fibronectin type-III" evidence="5">
    <location>
        <begin position="412"/>
        <end position="526"/>
    </location>
</feature>
<dbReference type="eggNOG" id="ENOG502T186">
    <property type="taxonomic scope" value="Eukaryota"/>
</dbReference>
<dbReference type="InterPro" id="IPR018466">
    <property type="entry name" value="Kre9/Knh1-like_N"/>
</dbReference>
<dbReference type="SUPFAM" id="SSF49562">
    <property type="entry name" value="C2 domain (Calcium/lipid-binding domain, CaLB)"/>
    <property type="match status" value="1"/>
</dbReference>
<feature type="compositionally biased region" description="Basic and acidic residues" evidence="2">
    <location>
        <begin position="914"/>
        <end position="925"/>
    </location>
</feature>
<evidence type="ECO:0000256" key="2">
    <source>
        <dbReference type="SAM" id="MobiDB-lite"/>
    </source>
</evidence>
<evidence type="ECO:0008006" key="8">
    <source>
        <dbReference type="Google" id="ProtNLM"/>
    </source>
</evidence>
<keyword evidence="3" id="KW-0472">Membrane</keyword>
<dbReference type="InterPro" id="IPR000008">
    <property type="entry name" value="C2_dom"/>
</dbReference>
<evidence type="ECO:0000313" key="6">
    <source>
        <dbReference type="EMBL" id="KNC53073.1"/>
    </source>
</evidence>
<feature type="transmembrane region" description="Helical" evidence="3">
    <location>
        <begin position="882"/>
        <end position="905"/>
    </location>
</feature>